<dbReference type="GO" id="GO:0051087">
    <property type="term" value="F:protein-folding chaperone binding"/>
    <property type="evidence" value="ECO:0007669"/>
    <property type="project" value="InterPro"/>
</dbReference>
<keyword evidence="4 9" id="KW-1133">Transmembrane helix</keyword>
<dbReference type="SUPFAM" id="SSF46565">
    <property type="entry name" value="Chaperone J-domain"/>
    <property type="match status" value="1"/>
</dbReference>
<evidence type="ECO:0000256" key="7">
    <source>
        <dbReference type="SAM" id="Coils"/>
    </source>
</evidence>
<feature type="region of interest" description="Disordered" evidence="8">
    <location>
        <begin position="844"/>
        <end position="903"/>
    </location>
</feature>
<evidence type="ECO:0000256" key="2">
    <source>
        <dbReference type="ARBA" id="ARBA00010476"/>
    </source>
</evidence>
<organism evidence="11 12">
    <name type="scientific">Clydaea vesicula</name>
    <dbReference type="NCBI Taxonomy" id="447962"/>
    <lineage>
        <taxon>Eukaryota</taxon>
        <taxon>Fungi</taxon>
        <taxon>Fungi incertae sedis</taxon>
        <taxon>Chytridiomycota</taxon>
        <taxon>Chytridiomycota incertae sedis</taxon>
        <taxon>Chytridiomycetes</taxon>
        <taxon>Lobulomycetales</taxon>
        <taxon>Lobulomycetaceae</taxon>
        <taxon>Clydaea</taxon>
    </lineage>
</organism>
<comment type="subcellular location">
    <subcellularLocation>
        <location evidence="1">Membrane</location>
    </subcellularLocation>
</comment>
<evidence type="ECO:0000256" key="6">
    <source>
        <dbReference type="ARBA" id="ARBA00023186"/>
    </source>
</evidence>
<dbReference type="GO" id="GO:0001671">
    <property type="term" value="F:ATPase activator activity"/>
    <property type="evidence" value="ECO:0007669"/>
    <property type="project" value="InterPro"/>
</dbReference>
<dbReference type="InterPro" id="IPR001623">
    <property type="entry name" value="DnaJ_domain"/>
</dbReference>
<dbReference type="Gene3D" id="1.10.287.110">
    <property type="entry name" value="DnaJ domain"/>
    <property type="match status" value="1"/>
</dbReference>
<feature type="compositionally biased region" description="Low complexity" evidence="8">
    <location>
        <begin position="327"/>
        <end position="350"/>
    </location>
</feature>
<dbReference type="InterPro" id="IPR009073">
    <property type="entry name" value="HscB_oligo_C"/>
</dbReference>
<keyword evidence="5 9" id="KW-0472">Membrane</keyword>
<feature type="compositionally biased region" description="Polar residues" evidence="8">
    <location>
        <begin position="868"/>
        <end position="889"/>
    </location>
</feature>
<dbReference type="GO" id="GO:0051259">
    <property type="term" value="P:protein complex oligomerization"/>
    <property type="evidence" value="ECO:0007669"/>
    <property type="project" value="InterPro"/>
</dbReference>
<feature type="transmembrane region" description="Helical" evidence="9">
    <location>
        <begin position="1172"/>
        <end position="1194"/>
    </location>
</feature>
<keyword evidence="6" id="KW-0143">Chaperone</keyword>
<feature type="region of interest" description="Disordered" evidence="8">
    <location>
        <begin position="795"/>
        <end position="823"/>
    </location>
</feature>
<comment type="similarity">
    <text evidence="2">Belongs to the HscB family.</text>
</comment>
<feature type="region of interest" description="Disordered" evidence="8">
    <location>
        <begin position="400"/>
        <end position="419"/>
    </location>
</feature>
<name>A0AAD5U3G6_9FUNG</name>
<comment type="caution">
    <text evidence="11">The sequence shown here is derived from an EMBL/GenBank/DDBJ whole genome shotgun (WGS) entry which is preliminary data.</text>
</comment>
<dbReference type="InterPro" id="IPR013057">
    <property type="entry name" value="AA_transpt_TM"/>
</dbReference>
<evidence type="ECO:0000256" key="1">
    <source>
        <dbReference type="ARBA" id="ARBA00004370"/>
    </source>
</evidence>
<dbReference type="EMBL" id="JADGJW010000140">
    <property type="protein sequence ID" value="KAJ3223188.1"/>
    <property type="molecule type" value="Genomic_DNA"/>
</dbReference>
<dbReference type="Pfam" id="PF01490">
    <property type="entry name" value="Aa_trans"/>
    <property type="match status" value="1"/>
</dbReference>
<dbReference type="Proteomes" id="UP001211065">
    <property type="component" value="Unassembled WGS sequence"/>
</dbReference>
<dbReference type="GO" id="GO:0005739">
    <property type="term" value="C:mitochondrion"/>
    <property type="evidence" value="ECO:0007669"/>
    <property type="project" value="TreeGrafter"/>
</dbReference>
<dbReference type="InterPro" id="IPR004640">
    <property type="entry name" value="HscB"/>
</dbReference>
<evidence type="ECO:0000256" key="9">
    <source>
        <dbReference type="SAM" id="Phobius"/>
    </source>
</evidence>
<dbReference type="InterPro" id="IPR036869">
    <property type="entry name" value="J_dom_sf"/>
</dbReference>
<feature type="region of interest" description="Disordered" evidence="8">
    <location>
        <begin position="324"/>
        <end position="357"/>
    </location>
</feature>
<dbReference type="SMART" id="SM00271">
    <property type="entry name" value="DnaJ"/>
    <property type="match status" value="1"/>
</dbReference>
<evidence type="ECO:0000313" key="12">
    <source>
        <dbReference type="Proteomes" id="UP001211065"/>
    </source>
</evidence>
<proteinExistence type="inferred from homology"/>
<dbReference type="PANTHER" id="PTHR14021">
    <property type="entry name" value="IRON-SULFUR CLUSTER CO-CHAPERONE PROTEIN HSCB"/>
    <property type="match status" value="1"/>
</dbReference>
<sequence length="1438" mass="161383">MIKGDDGHKNSTKSTLEMNLVGRQNLSFPSLRRKSSFDKVASLVSKTKRLSMQLANLKEIEDEFFLNGKSKRNFGSQVEKEEVLDYSEFNNILEIMKNDLDTAVKMIKRHQMANLCHQSKLLYEVLLSEINSLKKEQQQDLKNIRKECQEMLDEAILGFGEKLIEDNEFKALELKERLSEQEVEIDDRFESQLKILTRNSEELERYRFTAARYYILLKKHGILEDQKEWTENGEKLRTANLIEVFQLKINDLDKQLGDLRGSMGVIEEKFEKQVNLSPVLAQQLNMLNSNIVDLGNGKSNSPGLSNNAVDTSILISIIKRALENQQKSSKPGSRTGSRPGSSTYSRPPSSLNKSLKAAKTQKKSISFDANFKFSSNVQASSASLSRFSINSDTESTASLNKKYTNTKSNSRRNTSTQLNDIQISVSEESDYKIPVSSKSRVSFDHSSETKSANTKLAKFKLTVENIINNKKKPESGTKICSLKTPENNAAPKFTKPYEFLSANNLNLAENRLNGKGKNLEFNMIRLNSDTLDPKDSTYLLDSFSGQSSRKGSAVPSSRYGFPNSSFSGRGSFYPQINNSNRSINENVSVSFLSPNSNSMFQEVRRKSKAIHESADHSERNQTRLMIKKYADDISRAKLKGEKELNDLLEEKKILKALWKLKIHTLKKNNSKTNIKQLIKKQANLIKLAVKLTSSVTVEKETQCELGGLCYRDTLPKPKAPIKLKEPIYEAAKTEEEIAVANSLLGGRNTNSLAFMLQGFSISSASPSLNGLDSTSSSHSSMSSFSVTVSREPSIFNLNTKDRRSLPTRPPLHQKAKPSNIFGDKQFSSSTINLSALDQALNEILKEPKSPSIRSRSKTEQPKTLSAMPLQNSSSSRSTGNLFRSSSAMNLTEGIKKSKKKSSTPAVAFNLESSELSDSKKSQLGLDNIIIKKNGDIEEFIFSVPTIPPPTSPNATSLNSPNMLVEDASDASDAVTKNFLKAPLQKNHFDNTKVSYEELCFFVPSFSSSGQNDASVTSASANPCNQSSFSKNESLLESFKVVDIESQEKIENSLEKNSSSISASSVNNSYMDTEGVFSVSENCTVSVPQIKTGRNVLINFEVMVSNYDEQTTNVVADNSGFFEENLFEDYVNSRVHESTPLLRRASVILIIEEETFVGTGVLFLPKAFYNGGILFSIIILFVTGFLALHCMNLIVDISRELGGMSYGDIGGKIYGRRMRSIVLFSIALAQSVSCWKCGQSVASKPKNGHATFEPFCVKEDCNVIQPVNKNLNYFELLNANDKTGFVNFDLNLIKLKKNFLFCQKLLHPDVFSQRSEDEKKLSEEQSSVYNKAYQVLKNPLYRAEYLLQLKNININESELQNNVTFLNKIMEIREEVEDCKSVSELESLQKENDERYELTVKRLAKEFKDLNFEQAKHSTMELKYWAMIRNAINEKFNEF</sequence>
<keyword evidence="12" id="KW-1185">Reference proteome</keyword>
<feature type="coiled-coil region" evidence="7">
    <location>
        <begin position="127"/>
        <end position="184"/>
    </location>
</feature>
<dbReference type="NCBIfam" id="TIGR00714">
    <property type="entry name" value="hscB"/>
    <property type="match status" value="1"/>
</dbReference>
<evidence type="ECO:0000256" key="3">
    <source>
        <dbReference type="ARBA" id="ARBA00022692"/>
    </source>
</evidence>
<gene>
    <name evidence="11" type="ORF">HK099_001439</name>
</gene>
<evidence type="ECO:0000259" key="10">
    <source>
        <dbReference type="SMART" id="SM00271"/>
    </source>
</evidence>
<evidence type="ECO:0000313" key="11">
    <source>
        <dbReference type="EMBL" id="KAJ3223188.1"/>
    </source>
</evidence>
<dbReference type="PANTHER" id="PTHR14021:SF15">
    <property type="entry name" value="IRON-SULFUR CLUSTER CO-CHAPERONE PROTEIN HSCB"/>
    <property type="match status" value="1"/>
</dbReference>
<reference evidence="11" key="1">
    <citation type="submission" date="2020-05" db="EMBL/GenBank/DDBJ databases">
        <title>Phylogenomic resolution of chytrid fungi.</title>
        <authorList>
            <person name="Stajich J.E."/>
            <person name="Amses K."/>
            <person name="Simmons R."/>
            <person name="Seto K."/>
            <person name="Myers J."/>
            <person name="Bonds A."/>
            <person name="Quandt C.A."/>
            <person name="Barry K."/>
            <person name="Liu P."/>
            <person name="Grigoriev I."/>
            <person name="Longcore J.E."/>
            <person name="James T.Y."/>
        </authorList>
    </citation>
    <scope>NUCLEOTIDE SEQUENCE</scope>
    <source>
        <strain evidence="11">JEL0476</strain>
    </source>
</reference>
<evidence type="ECO:0000256" key="5">
    <source>
        <dbReference type="ARBA" id="ARBA00023136"/>
    </source>
</evidence>
<evidence type="ECO:0000256" key="8">
    <source>
        <dbReference type="SAM" id="MobiDB-lite"/>
    </source>
</evidence>
<evidence type="ECO:0000256" key="4">
    <source>
        <dbReference type="ARBA" id="ARBA00022989"/>
    </source>
</evidence>
<dbReference type="GO" id="GO:0044571">
    <property type="term" value="P:[2Fe-2S] cluster assembly"/>
    <property type="evidence" value="ECO:0007669"/>
    <property type="project" value="InterPro"/>
</dbReference>
<keyword evidence="3 9" id="KW-0812">Transmembrane</keyword>
<dbReference type="Gene3D" id="1.20.1280.20">
    <property type="entry name" value="HscB, C-terminal domain"/>
    <property type="match status" value="1"/>
</dbReference>
<dbReference type="SUPFAM" id="SSF47144">
    <property type="entry name" value="HSC20 (HSCB), C-terminal oligomerisation domain"/>
    <property type="match status" value="1"/>
</dbReference>
<protein>
    <recommendedName>
        <fullName evidence="10">J domain-containing protein</fullName>
    </recommendedName>
</protein>
<keyword evidence="7" id="KW-0175">Coiled coil</keyword>
<feature type="domain" description="J" evidence="10">
    <location>
        <begin position="1270"/>
        <end position="1340"/>
    </location>
</feature>
<accession>A0AAD5U3G6</accession>
<dbReference type="CDD" id="cd06257">
    <property type="entry name" value="DnaJ"/>
    <property type="match status" value="1"/>
</dbReference>
<dbReference type="GO" id="GO:0016020">
    <property type="term" value="C:membrane"/>
    <property type="evidence" value="ECO:0007669"/>
    <property type="project" value="UniProtKB-SubCell"/>
</dbReference>
<dbReference type="InterPro" id="IPR036386">
    <property type="entry name" value="HscB_C_sf"/>
</dbReference>
<dbReference type="Pfam" id="PF07743">
    <property type="entry name" value="HSCB_C"/>
    <property type="match status" value="1"/>
</dbReference>